<reference evidence="2 3" key="1">
    <citation type="journal article" date="2016" name="Nat. Commun.">
        <title>Thousands of microbial genomes shed light on interconnected biogeochemical processes in an aquifer system.</title>
        <authorList>
            <person name="Anantharaman K."/>
            <person name="Brown C.T."/>
            <person name="Hug L.A."/>
            <person name="Sharon I."/>
            <person name="Castelle C.J."/>
            <person name="Probst A.J."/>
            <person name="Thomas B.C."/>
            <person name="Singh A."/>
            <person name="Wilkins M.J."/>
            <person name="Karaoz U."/>
            <person name="Brodie E.L."/>
            <person name="Williams K.H."/>
            <person name="Hubbard S.S."/>
            <person name="Banfield J.F."/>
        </authorList>
    </citation>
    <scope>NUCLEOTIDE SEQUENCE [LARGE SCALE GENOMIC DNA]</scope>
</reference>
<comment type="caution">
    <text evidence="2">The sequence shown here is derived from an EMBL/GenBank/DDBJ whole genome shotgun (WGS) entry which is preliminary data.</text>
</comment>
<feature type="transmembrane region" description="Helical" evidence="1">
    <location>
        <begin position="21"/>
        <end position="42"/>
    </location>
</feature>
<proteinExistence type="predicted"/>
<dbReference type="Proteomes" id="UP000177167">
    <property type="component" value="Unassembled WGS sequence"/>
</dbReference>
<evidence type="ECO:0000313" key="3">
    <source>
        <dbReference type="Proteomes" id="UP000177167"/>
    </source>
</evidence>
<dbReference type="AlphaFoldDB" id="A0A1F8FDW9"/>
<keyword evidence="1" id="KW-1133">Transmembrane helix</keyword>
<evidence type="ECO:0000256" key="1">
    <source>
        <dbReference type="SAM" id="Phobius"/>
    </source>
</evidence>
<evidence type="ECO:0000313" key="2">
    <source>
        <dbReference type="EMBL" id="OGN10466.1"/>
    </source>
</evidence>
<keyword evidence="1" id="KW-0472">Membrane</keyword>
<organism evidence="2 3">
    <name type="scientific">Candidatus Yanofskybacteria bacterium RIFCSPHIGHO2_02_FULL_41_11</name>
    <dbReference type="NCBI Taxonomy" id="1802675"/>
    <lineage>
        <taxon>Bacteria</taxon>
        <taxon>Candidatus Yanofskyibacteriota</taxon>
    </lineage>
</organism>
<name>A0A1F8FDW9_9BACT</name>
<keyword evidence="1" id="KW-0812">Transmembrane</keyword>
<dbReference type="EMBL" id="MGJP01000006">
    <property type="protein sequence ID" value="OGN10466.1"/>
    <property type="molecule type" value="Genomic_DNA"/>
</dbReference>
<protein>
    <submittedName>
        <fullName evidence="2">Uncharacterized protein</fullName>
    </submittedName>
</protein>
<sequence>MDNRHAIEIEKYAWTRFGLKWFLSGLAFAAAMLVAAIVWQTLNRPLPVVTVLHESRLDTMGGTDHWDVQVGTYIAPGIYSRAVGSNIEEISVGALFVNFYRVIDEEKFQQLDLYGKWVDIPKLPPDVRRWYMIGRLALEEYLQDTKIEVLDATPKGWHFFYTQKKFRTISLCEIRLIGLLE</sequence>
<accession>A0A1F8FDW9</accession>
<gene>
    <name evidence="2" type="ORF">A3J46_06365</name>
</gene>